<protein>
    <recommendedName>
        <fullName evidence="4">protein-serine/threonine phosphatase</fullName>
        <ecNumber evidence="4">3.1.3.16</ecNumber>
    </recommendedName>
</protein>
<dbReference type="Gene3D" id="3.60.40.10">
    <property type="entry name" value="PPM-type phosphatase domain"/>
    <property type="match status" value="1"/>
</dbReference>
<evidence type="ECO:0000259" key="13">
    <source>
        <dbReference type="PROSITE" id="PS51746"/>
    </source>
</evidence>
<dbReference type="Proteomes" id="UP000585474">
    <property type="component" value="Unassembled WGS sequence"/>
</dbReference>
<evidence type="ECO:0000256" key="8">
    <source>
        <dbReference type="ARBA" id="ARBA00022912"/>
    </source>
</evidence>
<gene>
    <name evidence="14" type="ORF">Acr_00g0042920</name>
</gene>
<dbReference type="PANTHER" id="PTHR13832:SF673">
    <property type="entry name" value="PROTEIN PHOSPHATASE 2C 27-RELATED"/>
    <property type="match status" value="1"/>
</dbReference>
<dbReference type="EMBL" id="BJWL01000239">
    <property type="protein sequence ID" value="GFS35949.1"/>
    <property type="molecule type" value="Genomic_DNA"/>
</dbReference>
<evidence type="ECO:0000256" key="10">
    <source>
        <dbReference type="ARBA" id="ARBA00047761"/>
    </source>
</evidence>
<dbReference type="EC" id="3.1.3.16" evidence="4"/>
<feature type="region of interest" description="Disordered" evidence="12">
    <location>
        <begin position="1"/>
        <end position="24"/>
    </location>
</feature>
<dbReference type="InterPro" id="IPR036457">
    <property type="entry name" value="PPM-type-like_dom_sf"/>
</dbReference>
<dbReference type="SUPFAM" id="SSF81606">
    <property type="entry name" value="PP2C-like"/>
    <property type="match status" value="1"/>
</dbReference>
<evidence type="ECO:0000256" key="1">
    <source>
        <dbReference type="ARBA" id="ARBA00001936"/>
    </source>
</evidence>
<dbReference type="GO" id="GO:0005634">
    <property type="term" value="C:nucleus"/>
    <property type="evidence" value="ECO:0007669"/>
    <property type="project" value="UniProtKB-ARBA"/>
</dbReference>
<dbReference type="OrthoDB" id="10264738at2759"/>
<evidence type="ECO:0000256" key="4">
    <source>
        <dbReference type="ARBA" id="ARBA00013081"/>
    </source>
</evidence>
<evidence type="ECO:0000256" key="3">
    <source>
        <dbReference type="ARBA" id="ARBA00006702"/>
    </source>
</evidence>
<keyword evidence="6" id="KW-0378">Hydrolase</keyword>
<dbReference type="GO" id="GO:0046872">
    <property type="term" value="F:metal ion binding"/>
    <property type="evidence" value="ECO:0007669"/>
    <property type="project" value="UniProtKB-KW"/>
</dbReference>
<dbReference type="AlphaFoldDB" id="A0A7J0DJR0"/>
<evidence type="ECO:0000313" key="15">
    <source>
        <dbReference type="Proteomes" id="UP000585474"/>
    </source>
</evidence>
<dbReference type="PANTHER" id="PTHR13832">
    <property type="entry name" value="PROTEIN PHOSPHATASE 2C"/>
    <property type="match status" value="1"/>
</dbReference>
<evidence type="ECO:0000256" key="7">
    <source>
        <dbReference type="ARBA" id="ARBA00022842"/>
    </source>
</evidence>
<proteinExistence type="inferred from homology"/>
<evidence type="ECO:0000256" key="11">
    <source>
        <dbReference type="ARBA" id="ARBA00048336"/>
    </source>
</evidence>
<keyword evidence="9" id="KW-0464">Manganese</keyword>
<evidence type="ECO:0000256" key="6">
    <source>
        <dbReference type="ARBA" id="ARBA00022801"/>
    </source>
</evidence>
<dbReference type="CDD" id="cd00143">
    <property type="entry name" value="PP2Cc"/>
    <property type="match status" value="1"/>
</dbReference>
<comment type="cofactor">
    <cofactor evidence="1">
        <name>Mn(2+)</name>
        <dbReference type="ChEBI" id="CHEBI:29035"/>
    </cofactor>
</comment>
<evidence type="ECO:0000256" key="5">
    <source>
        <dbReference type="ARBA" id="ARBA00022723"/>
    </source>
</evidence>
<feature type="domain" description="PPM-type phosphatase" evidence="13">
    <location>
        <begin position="57"/>
        <end position="350"/>
    </location>
</feature>
<evidence type="ECO:0000256" key="12">
    <source>
        <dbReference type="SAM" id="MobiDB-lite"/>
    </source>
</evidence>
<dbReference type="GO" id="GO:0005737">
    <property type="term" value="C:cytoplasm"/>
    <property type="evidence" value="ECO:0007669"/>
    <property type="project" value="UniProtKB-ARBA"/>
</dbReference>
<keyword evidence="8" id="KW-0904">Protein phosphatase</keyword>
<organism evidence="14 15">
    <name type="scientific">Actinidia rufa</name>
    <dbReference type="NCBI Taxonomy" id="165716"/>
    <lineage>
        <taxon>Eukaryota</taxon>
        <taxon>Viridiplantae</taxon>
        <taxon>Streptophyta</taxon>
        <taxon>Embryophyta</taxon>
        <taxon>Tracheophyta</taxon>
        <taxon>Spermatophyta</taxon>
        <taxon>Magnoliopsida</taxon>
        <taxon>eudicotyledons</taxon>
        <taxon>Gunneridae</taxon>
        <taxon>Pentapetalae</taxon>
        <taxon>asterids</taxon>
        <taxon>Ericales</taxon>
        <taxon>Actinidiaceae</taxon>
        <taxon>Actinidia</taxon>
    </lineage>
</organism>
<reference evidence="15" key="1">
    <citation type="submission" date="2019-07" db="EMBL/GenBank/DDBJ databases">
        <title>De Novo Assembly of kiwifruit Actinidia rufa.</title>
        <authorList>
            <person name="Sugita-Konishi S."/>
            <person name="Sato K."/>
            <person name="Mori E."/>
            <person name="Abe Y."/>
            <person name="Kisaki G."/>
            <person name="Hamano K."/>
            <person name="Suezawa K."/>
            <person name="Otani M."/>
            <person name="Fukuda T."/>
            <person name="Manabe T."/>
            <person name="Gomi K."/>
            <person name="Tabuchi M."/>
            <person name="Akimitsu K."/>
            <person name="Kataoka I."/>
        </authorList>
    </citation>
    <scope>NUCLEOTIDE SEQUENCE [LARGE SCALE GENOMIC DNA]</scope>
    <source>
        <strain evidence="15">cv. Fuchu</strain>
    </source>
</reference>
<keyword evidence="7" id="KW-0460">Magnesium</keyword>
<dbReference type="GO" id="GO:0004722">
    <property type="term" value="F:protein serine/threonine phosphatase activity"/>
    <property type="evidence" value="ECO:0007669"/>
    <property type="project" value="UniProtKB-EC"/>
</dbReference>
<evidence type="ECO:0000256" key="2">
    <source>
        <dbReference type="ARBA" id="ARBA00001946"/>
    </source>
</evidence>
<keyword evidence="5" id="KW-0479">Metal-binding</keyword>
<comment type="cofactor">
    <cofactor evidence="2">
        <name>Mg(2+)</name>
        <dbReference type="ChEBI" id="CHEBI:18420"/>
    </cofactor>
</comment>
<keyword evidence="15" id="KW-1185">Reference proteome</keyword>
<comment type="catalytic activity">
    <reaction evidence="10">
        <text>O-phospho-L-seryl-[protein] + H2O = L-seryl-[protein] + phosphate</text>
        <dbReference type="Rhea" id="RHEA:20629"/>
        <dbReference type="Rhea" id="RHEA-COMP:9863"/>
        <dbReference type="Rhea" id="RHEA-COMP:11604"/>
        <dbReference type="ChEBI" id="CHEBI:15377"/>
        <dbReference type="ChEBI" id="CHEBI:29999"/>
        <dbReference type="ChEBI" id="CHEBI:43474"/>
        <dbReference type="ChEBI" id="CHEBI:83421"/>
        <dbReference type="EC" id="3.1.3.16"/>
    </reaction>
</comment>
<comment type="caution">
    <text evidence="14">The sequence shown here is derived from an EMBL/GenBank/DDBJ whole genome shotgun (WGS) entry which is preliminary data.</text>
</comment>
<dbReference type="SMART" id="SM00331">
    <property type="entry name" value="PP2C_SIG"/>
    <property type="match status" value="1"/>
</dbReference>
<dbReference type="PROSITE" id="PS51746">
    <property type="entry name" value="PPM_2"/>
    <property type="match status" value="1"/>
</dbReference>
<comment type="similarity">
    <text evidence="3">Belongs to the PP2C family.</text>
</comment>
<sequence length="365" mass="40236">MAAGTDFSPSIYSSEDEDNECRIPHTNPYPNIICKRAEWAGINSQPDGKSDFYPVFRSGSCAEKGPKQYMEDEHLCVDDLSEHLGPMVDIPSPGSFLWRKCLNHHFSLNDMSYQHHPSDPPIGWNKTGLGAVFDGHGGTDAASFMRKNILKFIVEDSHFPHRAEKAVKNAFVKADHAFADDSSLDISSGTTALTALIFERTVLVANAGDCRAVLGKRGRAVELSKDHKPNCASERVRIEKLGGVVYDGYLNGQLSVARALGDWHMKGPKGSACPLSAEPELQETLLTEEDEFLIMGCDGLWDVMSSEGAVTMARNELMMHNDPERCARELVREALKRNTCDNLTVVVVLFLPRSSPSYRDTSVSS</sequence>
<evidence type="ECO:0000256" key="9">
    <source>
        <dbReference type="ARBA" id="ARBA00023211"/>
    </source>
</evidence>
<dbReference type="FunFam" id="3.60.40.10:FF:000004">
    <property type="entry name" value="Probable protein phosphatase 2C 22"/>
    <property type="match status" value="1"/>
</dbReference>
<dbReference type="Pfam" id="PF00481">
    <property type="entry name" value="PP2C"/>
    <property type="match status" value="1"/>
</dbReference>
<accession>A0A7J0DJR0</accession>
<dbReference type="InterPro" id="IPR015655">
    <property type="entry name" value="PP2C"/>
</dbReference>
<comment type="catalytic activity">
    <reaction evidence="11">
        <text>O-phospho-L-threonyl-[protein] + H2O = L-threonyl-[protein] + phosphate</text>
        <dbReference type="Rhea" id="RHEA:47004"/>
        <dbReference type="Rhea" id="RHEA-COMP:11060"/>
        <dbReference type="Rhea" id="RHEA-COMP:11605"/>
        <dbReference type="ChEBI" id="CHEBI:15377"/>
        <dbReference type="ChEBI" id="CHEBI:30013"/>
        <dbReference type="ChEBI" id="CHEBI:43474"/>
        <dbReference type="ChEBI" id="CHEBI:61977"/>
        <dbReference type="EC" id="3.1.3.16"/>
    </reaction>
</comment>
<dbReference type="SMART" id="SM00332">
    <property type="entry name" value="PP2Cc"/>
    <property type="match status" value="1"/>
</dbReference>
<name>A0A7J0DJR0_9ERIC</name>
<dbReference type="InterPro" id="IPR001932">
    <property type="entry name" value="PPM-type_phosphatase-like_dom"/>
</dbReference>
<evidence type="ECO:0000313" key="14">
    <source>
        <dbReference type="EMBL" id="GFS35949.1"/>
    </source>
</evidence>